<sequence length="210" mass="23133">MTVAERFQNFIHEFEARKKLGIFKTSLKNLSWFAVGTVFIFFLGVIFFIVGVVDLSTHRTDSSSDGSETTSSTSGWIFFAIGMVLIILGLSAFLGKCFCPRPTNPARQARSQHRQRGRRVSVANDRPAPRNQRIWSIPSPLNASTPVCSEPSATPTAAAPISERRPSNAPPSYDEAIGRARQNATGNVTDHDPPPYNPSDLDSRHLNLHP</sequence>
<organism evidence="1 2">
    <name type="scientific">Panagrolaimus sp. JU765</name>
    <dbReference type="NCBI Taxonomy" id="591449"/>
    <lineage>
        <taxon>Eukaryota</taxon>
        <taxon>Metazoa</taxon>
        <taxon>Ecdysozoa</taxon>
        <taxon>Nematoda</taxon>
        <taxon>Chromadorea</taxon>
        <taxon>Rhabditida</taxon>
        <taxon>Tylenchina</taxon>
        <taxon>Panagrolaimomorpha</taxon>
        <taxon>Panagrolaimoidea</taxon>
        <taxon>Panagrolaimidae</taxon>
        <taxon>Panagrolaimus</taxon>
    </lineage>
</organism>
<evidence type="ECO:0000313" key="2">
    <source>
        <dbReference type="WBParaSite" id="JU765_v2.g18760.t1"/>
    </source>
</evidence>
<evidence type="ECO:0000313" key="1">
    <source>
        <dbReference type="Proteomes" id="UP000887576"/>
    </source>
</evidence>
<dbReference type="WBParaSite" id="JU765_v2.g18760.t1">
    <property type="protein sequence ID" value="JU765_v2.g18760.t1"/>
    <property type="gene ID" value="JU765_v2.g18760"/>
</dbReference>
<dbReference type="Proteomes" id="UP000887576">
    <property type="component" value="Unplaced"/>
</dbReference>
<proteinExistence type="predicted"/>
<reference evidence="2" key="1">
    <citation type="submission" date="2022-11" db="UniProtKB">
        <authorList>
            <consortium name="WormBaseParasite"/>
        </authorList>
    </citation>
    <scope>IDENTIFICATION</scope>
</reference>
<accession>A0AC34QRX5</accession>
<protein>
    <submittedName>
        <fullName evidence="2">Uncharacterized protein</fullName>
    </submittedName>
</protein>
<name>A0AC34QRX5_9BILA</name>